<comment type="caution">
    <text evidence="1">The sequence shown here is derived from an EMBL/GenBank/DDBJ whole genome shotgun (WGS) entry which is preliminary data.</text>
</comment>
<accession>A0ACB7ESK1</accession>
<dbReference type="Proteomes" id="UP000805704">
    <property type="component" value="Chromosome 23"/>
</dbReference>
<dbReference type="EMBL" id="CM024811">
    <property type="protein sequence ID" value="KAG8004842.1"/>
    <property type="molecule type" value="Genomic_DNA"/>
</dbReference>
<protein>
    <submittedName>
        <fullName evidence="1">Ig kappa chain C region</fullName>
    </submittedName>
</protein>
<sequence>MFIEERSLILWTLPVKQQQRRVQMRTEVKVMFLMRRISVASVVMKDSCDTVPTLTVLPPSSEELQQGKATLMCLANKGFPSDWSLAWKVDSSSSISWEESSSPVVLEKDGPLQLEQHPEARCRPVEEGGLCDLERFFVRRLNEFVSLWYTFGGGTRLDVGMGRVAPTLTVLPPSTEELQQGKATLMCLANKGFPSDWSLAWKVEGSSDGSWEESSSPGVLKDGLYSWSSTLRLDADLWRKVDSVTCEATQGSQAPLSQTLRRDQCSQS</sequence>
<evidence type="ECO:0000313" key="2">
    <source>
        <dbReference type="Proteomes" id="UP000805704"/>
    </source>
</evidence>
<reference evidence="1" key="1">
    <citation type="submission" date="2020-04" db="EMBL/GenBank/DDBJ databases">
        <title>A chromosome-scale assembly and high-density genetic map of the yellow drum (Nibea albiflora) genome.</title>
        <authorList>
            <person name="Xu D."/>
            <person name="Zhang W."/>
            <person name="Chen R."/>
            <person name="Tan P."/>
            <person name="Wang L."/>
            <person name="Song H."/>
            <person name="Tian L."/>
            <person name="Zhu Q."/>
            <person name="Wang B."/>
        </authorList>
    </citation>
    <scope>NUCLEOTIDE SEQUENCE</scope>
    <source>
        <strain evidence="1">ZJHYS-2018</strain>
    </source>
</reference>
<organism evidence="1 2">
    <name type="scientific">Nibea albiflora</name>
    <name type="common">Yellow drum</name>
    <name type="synonym">Corvina albiflora</name>
    <dbReference type="NCBI Taxonomy" id="240163"/>
    <lineage>
        <taxon>Eukaryota</taxon>
        <taxon>Metazoa</taxon>
        <taxon>Chordata</taxon>
        <taxon>Craniata</taxon>
        <taxon>Vertebrata</taxon>
        <taxon>Euteleostomi</taxon>
        <taxon>Actinopterygii</taxon>
        <taxon>Neopterygii</taxon>
        <taxon>Teleostei</taxon>
        <taxon>Neoteleostei</taxon>
        <taxon>Acanthomorphata</taxon>
        <taxon>Eupercaria</taxon>
        <taxon>Sciaenidae</taxon>
        <taxon>Nibea</taxon>
    </lineage>
</organism>
<proteinExistence type="predicted"/>
<evidence type="ECO:0000313" key="1">
    <source>
        <dbReference type="EMBL" id="KAG8004842.1"/>
    </source>
</evidence>
<name>A0ACB7ESK1_NIBAL</name>
<keyword evidence="2" id="KW-1185">Reference proteome</keyword>
<gene>
    <name evidence="1" type="ORF">GBF38_010649</name>
</gene>